<feature type="compositionally biased region" description="Basic residues" evidence="1">
    <location>
        <begin position="62"/>
        <end position="74"/>
    </location>
</feature>
<dbReference type="AlphaFoldDB" id="A0A5N5D4B3"/>
<keyword evidence="3" id="KW-1185">Reference proteome</keyword>
<feature type="compositionally biased region" description="Basic residues" evidence="1">
    <location>
        <begin position="34"/>
        <end position="54"/>
    </location>
</feature>
<organism evidence="2 3">
    <name type="scientific">Lasiodiplodia theobromae</name>
    <dbReference type="NCBI Taxonomy" id="45133"/>
    <lineage>
        <taxon>Eukaryota</taxon>
        <taxon>Fungi</taxon>
        <taxon>Dikarya</taxon>
        <taxon>Ascomycota</taxon>
        <taxon>Pezizomycotina</taxon>
        <taxon>Dothideomycetes</taxon>
        <taxon>Dothideomycetes incertae sedis</taxon>
        <taxon>Botryosphaeriales</taxon>
        <taxon>Botryosphaeriaceae</taxon>
        <taxon>Lasiodiplodia</taxon>
    </lineage>
</organism>
<comment type="caution">
    <text evidence="2">The sequence shown here is derived from an EMBL/GenBank/DDBJ whole genome shotgun (WGS) entry which is preliminary data.</text>
</comment>
<feature type="compositionally biased region" description="Polar residues" evidence="1">
    <location>
        <begin position="24"/>
        <end position="33"/>
    </location>
</feature>
<feature type="compositionally biased region" description="Polar residues" evidence="1">
    <location>
        <begin position="78"/>
        <end position="93"/>
    </location>
</feature>
<accession>A0A5N5D4B3</accession>
<sequence length="302" mass="33999">MARTAAKNKDLPDLPLPAYPPTSDGGSSTLSATHRQHQHRLIKRKASTIKKSHHGSIAASGHHLRHNSAHHARSRSSTTLFMSLVSRRNTVTDTKPPATATASSSNNKIDEGHPPATDRAPTLLSRVPSMLLSRTSTLRTAIRPSSRSRRSALNPYSTKAKPIKPVPLATINRRCQAYSSNDPVQAYLLAQERVGAWVATQEGLVEWFRKEGRWEEYMRTKREEKERRKMREMEEEQERMACAKWRLRRWLSEDHGSPEGNIVKARQGSVDVDADLVDGMVEWPEEGIWDGFVSGKKIEAEE</sequence>
<name>A0A5N5D4B3_9PEZI</name>
<reference evidence="2 3" key="1">
    <citation type="journal article" date="2019" name="Sci. Rep.">
        <title>A multi-omics analysis of the grapevine pathogen Lasiodiplodia theobromae reveals that temperature affects the expression of virulence- and pathogenicity-related genes.</title>
        <authorList>
            <person name="Felix C."/>
            <person name="Meneses R."/>
            <person name="Goncalves M.F.M."/>
            <person name="Tilleman L."/>
            <person name="Duarte A.S."/>
            <person name="Jorrin-Novo J.V."/>
            <person name="Van de Peer Y."/>
            <person name="Deforce D."/>
            <person name="Van Nieuwerburgh F."/>
            <person name="Esteves A.C."/>
            <person name="Alves A."/>
        </authorList>
    </citation>
    <scope>NUCLEOTIDE SEQUENCE [LARGE SCALE GENOMIC DNA]</scope>
    <source>
        <strain evidence="2 3">LA-SOL3</strain>
    </source>
</reference>
<dbReference type="Proteomes" id="UP000325902">
    <property type="component" value="Unassembled WGS sequence"/>
</dbReference>
<proteinExistence type="predicted"/>
<feature type="region of interest" description="Disordered" evidence="1">
    <location>
        <begin position="1"/>
        <end position="159"/>
    </location>
</feature>
<dbReference type="EMBL" id="VCHE01000079">
    <property type="protein sequence ID" value="KAB2572387.1"/>
    <property type="molecule type" value="Genomic_DNA"/>
</dbReference>
<evidence type="ECO:0000256" key="1">
    <source>
        <dbReference type="SAM" id="MobiDB-lite"/>
    </source>
</evidence>
<gene>
    <name evidence="2" type="ORF">DBV05_g8939</name>
</gene>
<evidence type="ECO:0000313" key="2">
    <source>
        <dbReference type="EMBL" id="KAB2572387.1"/>
    </source>
</evidence>
<evidence type="ECO:0000313" key="3">
    <source>
        <dbReference type="Proteomes" id="UP000325902"/>
    </source>
</evidence>
<protein>
    <submittedName>
        <fullName evidence="2">Uncharacterized protein</fullName>
    </submittedName>
</protein>